<dbReference type="SUPFAM" id="SSF51215">
    <property type="entry name" value="Regulatory protein AraC"/>
    <property type="match status" value="1"/>
</dbReference>
<dbReference type="InterPro" id="IPR037923">
    <property type="entry name" value="HTH-like"/>
</dbReference>
<keyword evidence="1" id="KW-0963">Cytoplasm</keyword>
<dbReference type="RefSeq" id="WP_188664205.1">
    <property type="nucleotide sequence ID" value="NZ_BMKC01000003.1"/>
</dbReference>
<dbReference type="InterPro" id="IPR032783">
    <property type="entry name" value="AraC_lig"/>
</dbReference>
<sequence>MDGSAAPVDRLQGLLQRFSVSARMFHSGPLCGINHFDDNGLGQLHLVRRGPLTVRHAGEEHLVQEPSLLFYPRPLPHRFIADASTGADMACANLDFGGGATNPITRALPAFVQLPLSALPSALPVLDLLFDEAFARRCGRQVLVDRLFDAVLVLLLRHLLDSGLVQSGPLAGLGHPQLAKALTAMHEAPATAWTLESLAAVAGMSRSRFAQVFADRVGTPPSAYLAGYRITLAQDALRRGDKLERIAQQVGYGSAAALSRAFASVCGLSPRQWLKSV</sequence>
<evidence type="ECO:0000313" key="8">
    <source>
        <dbReference type="Proteomes" id="UP000623419"/>
    </source>
</evidence>
<name>A0ABQ1HP45_9GAMM</name>
<evidence type="ECO:0000256" key="1">
    <source>
        <dbReference type="ARBA" id="ARBA00022490"/>
    </source>
</evidence>
<evidence type="ECO:0000256" key="2">
    <source>
        <dbReference type="ARBA" id="ARBA00023015"/>
    </source>
</evidence>
<dbReference type="EMBL" id="BMKC01000003">
    <property type="protein sequence ID" value="GGA83581.1"/>
    <property type="molecule type" value="Genomic_DNA"/>
</dbReference>
<organism evidence="7 8">
    <name type="scientific">Arenimonas soli</name>
    <dbReference type="NCBI Taxonomy" id="2269504"/>
    <lineage>
        <taxon>Bacteria</taxon>
        <taxon>Pseudomonadati</taxon>
        <taxon>Pseudomonadota</taxon>
        <taxon>Gammaproteobacteria</taxon>
        <taxon>Lysobacterales</taxon>
        <taxon>Lysobacteraceae</taxon>
        <taxon>Arenimonas</taxon>
    </lineage>
</organism>
<dbReference type="PROSITE" id="PS00041">
    <property type="entry name" value="HTH_ARAC_FAMILY_1"/>
    <property type="match status" value="1"/>
</dbReference>
<keyword evidence="2" id="KW-0805">Transcription regulation</keyword>
<reference evidence="8" key="1">
    <citation type="journal article" date="2019" name="Int. J. Syst. Evol. Microbiol.">
        <title>The Global Catalogue of Microorganisms (GCM) 10K type strain sequencing project: providing services to taxonomists for standard genome sequencing and annotation.</title>
        <authorList>
            <consortium name="The Broad Institute Genomics Platform"/>
            <consortium name="The Broad Institute Genome Sequencing Center for Infectious Disease"/>
            <person name="Wu L."/>
            <person name="Ma J."/>
        </authorList>
    </citation>
    <scope>NUCLEOTIDE SEQUENCE [LARGE SCALE GENOMIC DNA]</scope>
    <source>
        <strain evidence="8">CGMCC 1.15905</strain>
    </source>
</reference>
<comment type="caution">
    <text evidence="7">The sequence shown here is derived from an EMBL/GenBank/DDBJ whole genome shotgun (WGS) entry which is preliminary data.</text>
</comment>
<dbReference type="SUPFAM" id="SSF46689">
    <property type="entry name" value="Homeodomain-like"/>
    <property type="match status" value="2"/>
</dbReference>
<dbReference type="InterPro" id="IPR018062">
    <property type="entry name" value="HTH_AraC-typ_CS"/>
</dbReference>
<dbReference type="InterPro" id="IPR009057">
    <property type="entry name" value="Homeodomain-like_sf"/>
</dbReference>
<evidence type="ECO:0000313" key="7">
    <source>
        <dbReference type="EMBL" id="GGA83581.1"/>
    </source>
</evidence>
<evidence type="ECO:0000256" key="4">
    <source>
        <dbReference type="ARBA" id="ARBA00023159"/>
    </source>
</evidence>
<dbReference type="InterPro" id="IPR050204">
    <property type="entry name" value="AraC_XylS_family_regulators"/>
</dbReference>
<dbReference type="InterPro" id="IPR018060">
    <property type="entry name" value="HTH_AraC"/>
</dbReference>
<dbReference type="Pfam" id="PF12833">
    <property type="entry name" value="HTH_18"/>
    <property type="match status" value="1"/>
</dbReference>
<dbReference type="Proteomes" id="UP000623419">
    <property type="component" value="Unassembled WGS sequence"/>
</dbReference>
<dbReference type="Gene3D" id="1.10.10.60">
    <property type="entry name" value="Homeodomain-like"/>
    <property type="match status" value="1"/>
</dbReference>
<protein>
    <submittedName>
        <fullName evidence="7">AraC family transcriptional regulator</fullName>
    </submittedName>
</protein>
<evidence type="ECO:0000256" key="3">
    <source>
        <dbReference type="ARBA" id="ARBA00023125"/>
    </source>
</evidence>
<keyword evidence="4" id="KW-0010">Activator</keyword>
<feature type="domain" description="HTH araC/xylS-type" evidence="6">
    <location>
        <begin position="179"/>
        <end position="276"/>
    </location>
</feature>
<keyword evidence="8" id="KW-1185">Reference proteome</keyword>
<proteinExistence type="predicted"/>
<dbReference type="PANTHER" id="PTHR46796:SF13">
    <property type="entry name" value="HTH-TYPE TRANSCRIPTIONAL ACTIVATOR RHAS"/>
    <property type="match status" value="1"/>
</dbReference>
<evidence type="ECO:0000256" key="5">
    <source>
        <dbReference type="ARBA" id="ARBA00023163"/>
    </source>
</evidence>
<keyword evidence="5" id="KW-0804">Transcription</keyword>
<evidence type="ECO:0000259" key="6">
    <source>
        <dbReference type="PROSITE" id="PS01124"/>
    </source>
</evidence>
<accession>A0ABQ1HP45</accession>
<dbReference type="SMART" id="SM00342">
    <property type="entry name" value="HTH_ARAC"/>
    <property type="match status" value="1"/>
</dbReference>
<keyword evidence="3" id="KW-0238">DNA-binding</keyword>
<dbReference type="Pfam" id="PF12852">
    <property type="entry name" value="Cupin_6"/>
    <property type="match status" value="1"/>
</dbReference>
<gene>
    <name evidence="7" type="ORF">GCM10011521_22430</name>
</gene>
<dbReference type="PROSITE" id="PS01124">
    <property type="entry name" value="HTH_ARAC_FAMILY_2"/>
    <property type="match status" value="1"/>
</dbReference>
<dbReference type="PANTHER" id="PTHR46796">
    <property type="entry name" value="HTH-TYPE TRANSCRIPTIONAL ACTIVATOR RHAS-RELATED"/>
    <property type="match status" value="1"/>
</dbReference>